<dbReference type="EMBL" id="CP163439">
    <property type="protein sequence ID" value="XDQ31948.1"/>
    <property type="molecule type" value="Genomic_DNA"/>
</dbReference>
<dbReference type="AlphaFoldDB" id="A0AB39PM45"/>
<gene>
    <name evidence="2" type="ORF">AB5J49_00425</name>
</gene>
<accession>A0AB39PM45</accession>
<name>A0AB39PM45_9ACTN</name>
<evidence type="ECO:0000256" key="1">
    <source>
        <dbReference type="SAM" id="MobiDB-lite"/>
    </source>
</evidence>
<sequence length="143" mass="15763">MSTFTGREAPSHDEGSNPPAYADGTWPDLDRSLPHIRLQAMRLRDRLIRQVEEDGLVRDRCGSRVLESALLLSLLRKTGTLPSVHDSLVGYLRNACPDSPMDTMIVEAAVGHPGQQDRAVAYLEEFRHYTGAVNASCSARCCP</sequence>
<proteinExistence type="predicted"/>
<feature type="region of interest" description="Disordered" evidence="1">
    <location>
        <begin position="1"/>
        <end position="26"/>
    </location>
</feature>
<protein>
    <submittedName>
        <fullName evidence="2">Uncharacterized protein</fullName>
    </submittedName>
</protein>
<dbReference type="RefSeq" id="WP_369166439.1">
    <property type="nucleotide sequence ID" value="NZ_CP163439.1"/>
</dbReference>
<evidence type="ECO:0000313" key="2">
    <source>
        <dbReference type="EMBL" id="XDQ31948.1"/>
    </source>
</evidence>
<reference evidence="2" key="1">
    <citation type="submission" date="2024-07" db="EMBL/GenBank/DDBJ databases">
        <authorList>
            <person name="Yu S.T."/>
        </authorList>
    </citation>
    <scope>NUCLEOTIDE SEQUENCE</scope>
    <source>
        <strain evidence="2">R28</strain>
    </source>
</reference>
<organism evidence="2">
    <name type="scientific">Streptomyces sp. R28</name>
    <dbReference type="NCBI Taxonomy" id="3238628"/>
    <lineage>
        <taxon>Bacteria</taxon>
        <taxon>Bacillati</taxon>
        <taxon>Actinomycetota</taxon>
        <taxon>Actinomycetes</taxon>
        <taxon>Kitasatosporales</taxon>
        <taxon>Streptomycetaceae</taxon>
        <taxon>Streptomyces</taxon>
    </lineage>
</organism>